<sequence length="166" mass="17808">MTAAATDLFAERGPAATSIRQIADRAGVNQGLVFRHLGTKDQVVGAVLDSLSAQWVDGLPPGTAARTDPRLRRQLTVIARCSLDGYPVGRMQQRFPGMEVLLRQAATTHPDPRAAALATAHSVALGLGWLMFESFLLGATGLTELSGDELTRAVDLEVRRILYDSV</sequence>
<gene>
    <name evidence="4" type="ORF">GCM10023147_07110</name>
</gene>
<dbReference type="PRINTS" id="PR00455">
    <property type="entry name" value="HTHTETR"/>
</dbReference>
<feature type="domain" description="HTH tetR-type" evidence="3">
    <location>
        <begin position="1"/>
        <end position="55"/>
    </location>
</feature>
<keyword evidence="1 2" id="KW-0238">DNA-binding</keyword>
<dbReference type="InterPro" id="IPR009057">
    <property type="entry name" value="Homeodomain-like_sf"/>
</dbReference>
<keyword evidence="5" id="KW-1185">Reference proteome</keyword>
<dbReference type="PANTHER" id="PTHR30055">
    <property type="entry name" value="HTH-TYPE TRANSCRIPTIONAL REGULATOR RUTR"/>
    <property type="match status" value="1"/>
</dbReference>
<accession>A0ABP8J5F2</accession>
<evidence type="ECO:0000313" key="5">
    <source>
        <dbReference type="Proteomes" id="UP001500635"/>
    </source>
</evidence>
<evidence type="ECO:0000256" key="1">
    <source>
        <dbReference type="ARBA" id="ARBA00023125"/>
    </source>
</evidence>
<reference evidence="5" key="1">
    <citation type="journal article" date="2019" name="Int. J. Syst. Evol. Microbiol.">
        <title>The Global Catalogue of Microorganisms (GCM) 10K type strain sequencing project: providing services to taxonomists for standard genome sequencing and annotation.</title>
        <authorList>
            <consortium name="The Broad Institute Genomics Platform"/>
            <consortium name="The Broad Institute Genome Sequencing Center for Infectious Disease"/>
            <person name="Wu L."/>
            <person name="Ma J."/>
        </authorList>
    </citation>
    <scope>NUCLEOTIDE SEQUENCE [LARGE SCALE GENOMIC DNA]</scope>
    <source>
        <strain evidence="5">JCM 17688</strain>
    </source>
</reference>
<evidence type="ECO:0000259" key="3">
    <source>
        <dbReference type="PROSITE" id="PS50977"/>
    </source>
</evidence>
<dbReference type="InterPro" id="IPR001647">
    <property type="entry name" value="HTH_TetR"/>
</dbReference>
<dbReference type="InterPro" id="IPR050109">
    <property type="entry name" value="HTH-type_TetR-like_transc_reg"/>
</dbReference>
<dbReference type="SUPFAM" id="SSF46689">
    <property type="entry name" value="Homeodomain-like"/>
    <property type="match status" value="1"/>
</dbReference>
<dbReference type="Pfam" id="PF00440">
    <property type="entry name" value="TetR_N"/>
    <property type="match status" value="1"/>
</dbReference>
<dbReference type="Gene3D" id="1.10.357.10">
    <property type="entry name" value="Tetracycline Repressor, domain 2"/>
    <property type="match status" value="1"/>
</dbReference>
<comment type="caution">
    <text evidence="4">The sequence shown here is derived from an EMBL/GenBank/DDBJ whole genome shotgun (WGS) entry which is preliminary data.</text>
</comment>
<evidence type="ECO:0000256" key="2">
    <source>
        <dbReference type="PROSITE-ProRule" id="PRU00335"/>
    </source>
</evidence>
<name>A0ABP8J5F2_9ACTN</name>
<proteinExistence type="predicted"/>
<dbReference type="EMBL" id="BAABFR010000007">
    <property type="protein sequence ID" value="GAA4385394.1"/>
    <property type="molecule type" value="Genomic_DNA"/>
</dbReference>
<organism evidence="4 5">
    <name type="scientific">Tsukamurella soli</name>
    <dbReference type="NCBI Taxonomy" id="644556"/>
    <lineage>
        <taxon>Bacteria</taxon>
        <taxon>Bacillati</taxon>
        <taxon>Actinomycetota</taxon>
        <taxon>Actinomycetes</taxon>
        <taxon>Mycobacteriales</taxon>
        <taxon>Tsukamurellaceae</taxon>
        <taxon>Tsukamurella</taxon>
    </lineage>
</organism>
<protein>
    <submittedName>
        <fullName evidence="4">TetR/AcrR family transcriptional regulator</fullName>
    </submittedName>
</protein>
<dbReference type="PANTHER" id="PTHR30055:SF153">
    <property type="entry name" value="HTH-TYPE TRANSCRIPTIONAL REPRESSOR RV3405C"/>
    <property type="match status" value="1"/>
</dbReference>
<dbReference type="PROSITE" id="PS50977">
    <property type="entry name" value="HTH_TETR_2"/>
    <property type="match status" value="1"/>
</dbReference>
<dbReference type="Proteomes" id="UP001500635">
    <property type="component" value="Unassembled WGS sequence"/>
</dbReference>
<evidence type="ECO:0000313" key="4">
    <source>
        <dbReference type="EMBL" id="GAA4385394.1"/>
    </source>
</evidence>
<feature type="DNA-binding region" description="H-T-H motif" evidence="2">
    <location>
        <begin position="18"/>
        <end position="37"/>
    </location>
</feature>